<feature type="region of interest" description="Disordered" evidence="1">
    <location>
        <begin position="1"/>
        <end position="21"/>
    </location>
</feature>
<organism evidence="2 3">
    <name type="scientific">Hyaloperonospora brassicae</name>
    <name type="common">Brassica downy mildew</name>
    <name type="synonym">Peronospora brassicae</name>
    <dbReference type="NCBI Taxonomy" id="162125"/>
    <lineage>
        <taxon>Eukaryota</taxon>
        <taxon>Sar</taxon>
        <taxon>Stramenopiles</taxon>
        <taxon>Oomycota</taxon>
        <taxon>Peronosporomycetes</taxon>
        <taxon>Peronosporales</taxon>
        <taxon>Peronosporaceae</taxon>
        <taxon>Hyaloperonospora</taxon>
    </lineage>
</organism>
<reference evidence="2" key="1">
    <citation type="submission" date="2022-12" db="EMBL/GenBank/DDBJ databases">
        <authorList>
            <person name="Webb A."/>
        </authorList>
    </citation>
    <scope>NUCLEOTIDE SEQUENCE</scope>
    <source>
        <strain evidence="2">Hp1</strain>
    </source>
</reference>
<dbReference type="EMBL" id="CANTFL010000641">
    <property type="protein sequence ID" value="CAI5726184.1"/>
    <property type="molecule type" value="Genomic_DNA"/>
</dbReference>
<proteinExistence type="predicted"/>
<feature type="compositionally biased region" description="Polar residues" evidence="1">
    <location>
        <begin position="1"/>
        <end position="11"/>
    </location>
</feature>
<comment type="caution">
    <text evidence="2">The sequence shown here is derived from an EMBL/GenBank/DDBJ whole genome shotgun (WGS) entry which is preliminary data.</text>
</comment>
<evidence type="ECO:0000256" key="1">
    <source>
        <dbReference type="SAM" id="MobiDB-lite"/>
    </source>
</evidence>
<dbReference type="Proteomes" id="UP001162031">
    <property type="component" value="Unassembled WGS sequence"/>
</dbReference>
<protein>
    <submittedName>
        <fullName evidence="2">Uncharacterized protein</fullName>
    </submittedName>
</protein>
<accession>A0AAV0TS39</accession>
<evidence type="ECO:0000313" key="2">
    <source>
        <dbReference type="EMBL" id="CAI5726184.1"/>
    </source>
</evidence>
<feature type="region of interest" description="Disordered" evidence="1">
    <location>
        <begin position="73"/>
        <end position="110"/>
    </location>
</feature>
<keyword evidence="3" id="KW-1185">Reference proteome</keyword>
<dbReference type="AlphaFoldDB" id="A0AAV0TS39"/>
<name>A0AAV0TS39_HYABA</name>
<gene>
    <name evidence="2" type="ORF">HBR001_LOCUS3779</name>
</gene>
<sequence length="135" mass="13228">MTTAQAVSLRNGTAPGSGSGSPTVAQLLADVQTAVADDPALAHMFDIENASELSDAELTSLLRDLLNTSVLGSASASASGSGSGSEGFDGSMERREDASAATDPTTPSGALKSCSLSGTIAVVATGVALGVALVW</sequence>
<evidence type="ECO:0000313" key="3">
    <source>
        <dbReference type="Proteomes" id="UP001162031"/>
    </source>
</evidence>